<evidence type="ECO:0000256" key="9">
    <source>
        <dbReference type="HAMAP-Rule" id="MF_01014"/>
    </source>
</evidence>
<dbReference type="GO" id="GO:0000162">
    <property type="term" value="P:L-tryptophan biosynthetic process"/>
    <property type="evidence" value="ECO:0007669"/>
    <property type="project" value="TreeGrafter"/>
</dbReference>
<dbReference type="InterPro" id="IPR044524">
    <property type="entry name" value="Isoase_HisA-like"/>
</dbReference>
<feature type="active site" description="Proton acceptor" evidence="9">
    <location>
        <position position="13"/>
    </location>
</feature>
<evidence type="ECO:0000313" key="12">
    <source>
        <dbReference type="EMBL" id="URW80212.1"/>
    </source>
</evidence>
<gene>
    <name evidence="9 12" type="primary">hisA</name>
    <name evidence="12" type="ORF">M9189_02410</name>
</gene>
<evidence type="ECO:0000256" key="7">
    <source>
        <dbReference type="ARBA" id="ARBA00023102"/>
    </source>
</evidence>
<keyword evidence="5 9" id="KW-0963">Cytoplasm</keyword>
<dbReference type="PANTHER" id="PTHR43090:SF2">
    <property type="entry name" value="1-(5-PHOSPHORIBOSYL)-5-[(5-PHOSPHORIBOSYLAMINO)METHYLIDENEAMINO] IMIDAZOLE-4-CARBOXAMIDE ISOMERASE"/>
    <property type="match status" value="1"/>
</dbReference>
<organism evidence="12 13">
    <name type="scientific">Xiashengella succiniciproducens</name>
    <dbReference type="NCBI Taxonomy" id="2949635"/>
    <lineage>
        <taxon>Bacteria</taxon>
        <taxon>Pseudomonadati</taxon>
        <taxon>Bacteroidota</taxon>
        <taxon>Bacteroidia</taxon>
        <taxon>Marinilabiliales</taxon>
        <taxon>Marinilabiliaceae</taxon>
        <taxon>Xiashengella</taxon>
    </lineage>
</organism>
<dbReference type="InterPro" id="IPR006062">
    <property type="entry name" value="His_biosynth"/>
</dbReference>
<dbReference type="Gene3D" id="3.20.20.70">
    <property type="entry name" value="Aldolase class I"/>
    <property type="match status" value="1"/>
</dbReference>
<evidence type="ECO:0000313" key="13">
    <source>
        <dbReference type="Proteomes" id="UP001056426"/>
    </source>
</evidence>
<dbReference type="AlphaFoldDB" id="A0A9J6ZQJ6"/>
<dbReference type="GO" id="GO:0003949">
    <property type="term" value="F:1-(5-phosphoribosyl)-5-[(5-phosphoribosylamino)methylideneamino]imidazole-4-carboxamide isomerase activity"/>
    <property type="evidence" value="ECO:0007669"/>
    <property type="project" value="UniProtKB-UniRule"/>
</dbReference>
<comment type="catalytic activity">
    <reaction evidence="1 9 11">
        <text>1-(5-phospho-beta-D-ribosyl)-5-[(5-phospho-beta-D-ribosylamino)methylideneamino]imidazole-4-carboxamide = 5-[(5-phospho-1-deoxy-D-ribulos-1-ylimino)methylamino]-1-(5-phospho-beta-D-ribosyl)imidazole-4-carboxamide</text>
        <dbReference type="Rhea" id="RHEA:15469"/>
        <dbReference type="ChEBI" id="CHEBI:58435"/>
        <dbReference type="ChEBI" id="CHEBI:58525"/>
        <dbReference type="EC" id="5.3.1.16"/>
    </reaction>
</comment>
<reference evidence="12" key="2">
    <citation type="submission" date="2022-06" db="EMBL/GenBank/DDBJ databases">
        <title>Xiashengella guii gen. nov. sp. nov., a bacterium isolated form anaerobic digestion tank.</title>
        <authorList>
            <person name="Huang H."/>
        </authorList>
    </citation>
    <scope>NUCLEOTIDE SEQUENCE</scope>
    <source>
        <strain evidence="12">Ai-910</strain>
    </source>
</reference>
<keyword evidence="13" id="KW-1185">Reference proteome</keyword>
<dbReference type="CDD" id="cd04732">
    <property type="entry name" value="HisA"/>
    <property type="match status" value="1"/>
</dbReference>
<name>A0A9J6ZQJ6_9BACT</name>
<evidence type="ECO:0000256" key="4">
    <source>
        <dbReference type="ARBA" id="ARBA00009667"/>
    </source>
</evidence>
<accession>A0A9J6ZQJ6</accession>
<dbReference type="InterPro" id="IPR006063">
    <property type="entry name" value="HisA_bact_arch"/>
</dbReference>
<sequence length="244" mass="26541">MQSTRIELIPAIDLIEGKCVRLSKGDYSTKKIYNEDPLEVALSFENHGIKRLHLVDLDGAKAGRIINHRVLEALASKTSLVIDFGGGLKSSEDLRIAFECGARMVTGGSIAVKNPEEFSSWIDKYGPDRIILGSDVKEGKIAVSGWTETSGLELFDFLGGYISKGVSKTICTDISKDGMLEGPATDLYKSMLDSFPELYLIASGGVSSMKDIDELEEAGVPGVIFGKAIYEGRITLSDLEKRLR</sequence>
<dbReference type="InterPro" id="IPR013785">
    <property type="entry name" value="Aldolase_TIM"/>
</dbReference>
<keyword evidence="6 9" id="KW-0028">Amino-acid biosynthesis</keyword>
<evidence type="ECO:0000256" key="6">
    <source>
        <dbReference type="ARBA" id="ARBA00022605"/>
    </source>
</evidence>
<comment type="subcellular location">
    <subcellularLocation>
        <location evidence="2 9 11">Cytoplasm</location>
    </subcellularLocation>
</comment>
<dbReference type="SUPFAM" id="SSF51366">
    <property type="entry name" value="Ribulose-phoshate binding barrel"/>
    <property type="match status" value="1"/>
</dbReference>
<dbReference type="EMBL" id="CP098400">
    <property type="protein sequence ID" value="URW80212.1"/>
    <property type="molecule type" value="Genomic_DNA"/>
</dbReference>
<keyword evidence="7 9" id="KW-0368">Histidine biosynthesis</keyword>
<proteinExistence type="inferred from homology"/>
<protein>
    <recommendedName>
        <fullName evidence="9 11">1-(5-phosphoribosyl)-5-[(5-phosphoribosylamino)methylideneamino] imidazole-4-carboxamide isomerase</fullName>
        <ecNumber evidence="9 11">5.3.1.16</ecNumber>
    </recommendedName>
    <alternativeName>
        <fullName evidence="9">Phosphoribosylformimino-5-aminoimidazole carboxamide ribotide isomerase</fullName>
    </alternativeName>
</protein>
<dbReference type="InterPro" id="IPR023016">
    <property type="entry name" value="HisA/PriA"/>
</dbReference>
<evidence type="ECO:0000256" key="11">
    <source>
        <dbReference type="RuleBase" id="RU003658"/>
    </source>
</evidence>
<dbReference type="GO" id="GO:0005737">
    <property type="term" value="C:cytoplasm"/>
    <property type="evidence" value="ECO:0007669"/>
    <property type="project" value="UniProtKB-SubCell"/>
</dbReference>
<dbReference type="PANTHER" id="PTHR43090">
    <property type="entry name" value="1-(5-PHOSPHORIBOSYL)-5-[(5-PHOSPHORIBOSYLAMINO)METHYLIDENEAMINO] IMIDAZOLE-4-CARBOXAMIDE ISOMERASE"/>
    <property type="match status" value="1"/>
</dbReference>
<comment type="pathway">
    <text evidence="3 9 11">Amino-acid biosynthesis; L-histidine biosynthesis; L-histidine from 5-phospho-alpha-D-ribose 1-diphosphate: step 4/9.</text>
</comment>
<dbReference type="FunFam" id="3.20.20.70:FF:000009">
    <property type="entry name" value="1-(5-phosphoribosyl)-5-[(5-phosphoribosylamino)methylideneamino] imidazole-4-carboxamide isomerase"/>
    <property type="match status" value="1"/>
</dbReference>
<keyword evidence="8 9" id="KW-0413">Isomerase</keyword>
<evidence type="ECO:0000256" key="1">
    <source>
        <dbReference type="ARBA" id="ARBA00000901"/>
    </source>
</evidence>
<dbReference type="InterPro" id="IPR011060">
    <property type="entry name" value="RibuloseP-bd_barrel"/>
</dbReference>
<dbReference type="NCBIfam" id="TIGR00007">
    <property type="entry name" value="1-(5-phosphoribosyl)-5-[(5-phosphoribosylamino)methylideneamino]imidazole-4-carboxamide isomerase"/>
    <property type="match status" value="1"/>
</dbReference>
<evidence type="ECO:0000256" key="5">
    <source>
        <dbReference type="ARBA" id="ARBA00022490"/>
    </source>
</evidence>
<dbReference type="HAMAP" id="MF_01014">
    <property type="entry name" value="HisA"/>
    <property type="match status" value="1"/>
</dbReference>
<comment type="similarity">
    <text evidence="4 9 10">Belongs to the HisA/HisF family.</text>
</comment>
<evidence type="ECO:0000256" key="2">
    <source>
        <dbReference type="ARBA" id="ARBA00004496"/>
    </source>
</evidence>
<evidence type="ECO:0000256" key="10">
    <source>
        <dbReference type="RuleBase" id="RU003657"/>
    </source>
</evidence>
<feature type="active site" description="Proton donor" evidence="9">
    <location>
        <position position="135"/>
    </location>
</feature>
<reference evidence="12" key="1">
    <citation type="submission" date="2022-05" db="EMBL/GenBank/DDBJ databases">
        <authorList>
            <person name="Sun X."/>
        </authorList>
    </citation>
    <scope>NUCLEOTIDE SEQUENCE</scope>
    <source>
        <strain evidence="12">Ai-910</strain>
    </source>
</reference>
<dbReference type="RefSeq" id="WP_250724345.1">
    <property type="nucleotide sequence ID" value="NZ_CP098400.1"/>
</dbReference>
<dbReference type="GO" id="GO:0000105">
    <property type="term" value="P:L-histidine biosynthetic process"/>
    <property type="evidence" value="ECO:0007669"/>
    <property type="project" value="UniProtKB-UniRule"/>
</dbReference>
<dbReference type="Pfam" id="PF00977">
    <property type="entry name" value="His_biosynth"/>
    <property type="match status" value="1"/>
</dbReference>
<dbReference type="EC" id="5.3.1.16" evidence="9 11"/>
<evidence type="ECO:0000256" key="3">
    <source>
        <dbReference type="ARBA" id="ARBA00005133"/>
    </source>
</evidence>
<dbReference type="Proteomes" id="UP001056426">
    <property type="component" value="Chromosome"/>
</dbReference>
<dbReference type="KEGG" id="alkq:M9189_02410"/>
<evidence type="ECO:0000256" key="8">
    <source>
        <dbReference type="ARBA" id="ARBA00023235"/>
    </source>
</evidence>